<organism evidence="3">
    <name type="scientific">freshwater metagenome</name>
    <dbReference type="NCBI Taxonomy" id="449393"/>
    <lineage>
        <taxon>unclassified sequences</taxon>
        <taxon>metagenomes</taxon>
        <taxon>ecological metagenomes</taxon>
    </lineage>
</organism>
<feature type="region of interest" description="Disordered" evidence="1">
    <location>
        <begin position="1"/>
        <end position="33"/>
    </location>
</feature>
<proteinExistence type="predicted"/>
<dbReference type="EMBL" id="CAEZXR010000445">
    <property type="protein sequence ID" value="CAB4733817.1"/>
    <property type="molecule type" value="Genomic_DNA"/>
</dbReference>
<keyword evidence="2" id="KW-0472">Membrane</keyword>
<protein>
    <submittedName>
        <fullName evidence="3">Unannotated protein</fullName>
    </submittedName>
</protein>
<dbReference type="AlphaFoldDB" id="A0A6J6SGV7"/>
<evidence type="ECO:0000256" key="2">
    <source>
        <dbReference type="SAM" id="Phobius"/>
    </source>
</evidence>
<keyword evidence="2" id="KW-0812">Transmembrane</keyword>
<evidence type="ECO:0000256" key="1">
    <source>
        <dbReference type="SAM" id="MobiDB-lite"/>
    </source>
</evidence>
<reference evidence="3" key="1">
    <citation type="submission" date="2020-05" db="EMBL/GenBank/DDBJ databases">
        <authorList>
            <person name="Chiriac C."/>
            <person name="Salcher M."/>
            <person name="Ghai R."/>
            <person name="Kavagutti S V."/>
        </authorList>
    </citation>
    <scope>NUCLEOTIDE SEQUENCE</scope>
</reference>
<accession>A0A6J6SGV7</accession>
<sequence>MSDNHTTVLGAVPGTSPRPAAPSPAPTPSLARPRIPASPSAAVWAGLAVVAFGFGTILFSWIKVAATLDVGRQMPYVVSGAITGVGLIVVGIALVDMAVRRQDRQERRQQLAVMSTLLVELRAAVDPTTDLPQDRS</sequence>
<keyword evidence="2" id="KW-1133">Transmembrane helix</keyword>
<name>A0A6J6SGV7_9ZZZZ</name>
<feature type="transmembrane region" description="Helical" evidence="2">
    <location>
        <begin position="41"/>
        <end position="62"/>
    </location>
</feature>
<evidence type="ECO:0000313" key="3">
    <source>
        <dbReference type="EMBL" id="CAB4733817.1"/>
    </source>
</evidence>
<feature type="transmembrane region" description="Helical" evidence="2">
    <location>
        <begin position="74"/>
        <end position="99"/>
    </location>
</feature>
<gene>
    <name evidence="3" type="ORF">UFOPK2579_02749</name>
</gene>